<keyword evidence="5 10" id="KW-0812">Transmembrane</keyword>
<evidence type="ECO:0000256" key="1">
    <source>
        <dbReference type="ARBA" id="ARBA00004651"/>
    </source>
</evidence>
<organism evidence="13 14">
    <name type="scientific">Burkholderia ubonensis</name>
    <dbReference type="NCBI Taxonomy" id="101571"/>
    <lineage>
        <taxon>Bacteria</taxon>
        <taxon>Pseudomonadati</taxon>
        <taxon>Pseudomonadota</taxon>
        <taxon>Betaproteobacteria</taxon>
        <taxon>Burkholderiales</taxon>
        <taxon>Burkholderiaceae</taxon>
        <taxon>Burkholderia</taxon>
        <taxon>Burkholderia cepacia complex</taxon>
    </lineage>
</organism>
<dbReference type="InterPro" id="IPR017871">
    <property type="entry name" value="ABC_transporter-like_CS"/>
</dbReference>
<feature type="transmembrane region" description="Helical" evidence="10">
    <location>
        <begin position="154"/>
        <end position="173"/>
    </location>
</feature>
<dbReference type="EMBL" id="LOZE01000044">
    <property type="protein sequence ID" value="KVM34407.1"/>
    <property type="molecule type" value="Genomic_DNA"/>
</dbReference>
<evidence type="ECO:0000256" key="9">
    <source>
        <dbReference type="ARBA" id="ARBA00023136"/>
    </source>
</evidence>
<evidence type="ECO:0000256" key="3">
    <source>
        <dbReference type="ARBA" id="ARBA00022475"/>
    </source>
</evidence>
<keyword evidence="3" id="KW-1003">Cell membrane</keyword>
<dbReference type="InterPro" id="IPR003439">
    <property type="entry name" value="ABC_transporter-like_ATP-bd"/>
</dbReference>
<evidence type="ECO:0000313" key="14">
    <source>
        <dbReference type="Proteomes" id="UP000061665"/>
    </source>
</evidence>
<feature type="transmembrane region" description="Helical" evidence="10">
    <location>
        <begin position="179"/>
        <end position="197"/>
    </location>
</feature>
<dbReference type="InterPro" id="IPR011527">
    <property type="entry name" value="ABC1_TM_dom"/>
</dbReference>
<dbReference type="Gene3D" id="1.20.1560.10">
    <property type="entry name" value="ABC transporter type 1, transmembrane domain"/>
    <property type="match status" value="1"/>
</dbReference>
<dbReference type="GO" id="GO:0016887">
    <property type="term" value="F:ATP hydrolysis activity"/>
    <property type="evidence" value="ECO:0007669"/>
    <property type="project" value="InterPro"/>
</dbReference>
<reference evidence="13 14" key="1">
    <citation type="submission" date="2015-11" db="EMBL/GenBank/DDBJ databases">
        <title>Expanding the genomic diversity of Burkholderia species for the development of highly accurate diagnostics.</title>
        <authorList>
            <person name="Sahl J."/>
            <person name="Keim P."/>
            <person name="Wagner D."/>
        </authorList>
    </citation>
    <scope>NUCLEOTIDE SEQUENCE [LARGE SCALE GENOMIC DNA]</scope>
    <source>
        <strain evidence="13 14">MSMB2058</strain>
    </source>
</reference>
<dbReference type="GO" id="GO:0015421">
    <property type="term" value="F:ABC-type oligopeptide transporter activity"/>
    <property type="evidence" value="ECO:0007669"/>
    <property type="project" value="TreeGrafter"/>
</dbReference>
<evidence type="ECO:0000313" key="13">
    <source>
        <dbReference type="EMBL" id="KVM34407.1"/>
    </source>
</evidence>
<feature type="domain" description="ABC transmembrane type-1" evidence="12">
    <location>
        <begin position="24"/>
        <end position="322"/>
    </location>
</feature>
<keyword evidence="6" id="KW-0547">Nucleotide-binding</keyword>
<evidence type="ECO:0000256" key="4">
    <source>
        <dbReference type="ARBA" id="ARBA00022519"/>
    </source>
</evidence>
<protein>
    <recommendedName>
        <fullName evidence="15">ABC transporter ATP-binding protein</fullName>
    </recommendedName>
</protein>
<dbReference type="PROSITE" id="PS50893">
    <property type="entry name" value="ABC_TRANSPORTER_2"/>
    <property type="match status" value="1"/>
</dbReference>
<dbReference type="RefSeq" id="WP_059538090.1">
    <property type="nucleotide sequence ID" value="NZ_LOVJ01000086.1"/>
</dbReference>
<dbReference type="PANTHER" id="PTHR43394:SF1">
    <property type="entry name" value="ATP-BINDING CASSETTE SUB-FAMILY B MEMBER 10, MITOCHONDRIAL"/>
    <property type="match status" value="1"/>
</dbReference>
<evidence type="ECO:0008006" key="15">
    <source>
        <dbReference type="Google" id="ProtNLM"/>
    </source>
</evidence>
<evidence type="ECO:0000259" key="12">
    <source>
        <dbReference type="PROSITE" id="PS50929"/>
    </source>
</evidence>
<dbReference type="CDD" id="cd18564">
    <property type="entry name" value="ABC_6TM_exporter_like"/>
    <property type="match status" value="1"/>
</dbReference>
<keyword evidence="2" id="KW-0813">Transport</keyword>
<name>A0AB73G2F5_9BURK</name>
<evidence type="ECO:0000256" key="8">
    <source>
        <dbReference type="ARBA" id="ARBA00022989"/>
    </source>
</evidence>
<dbReference type="InterPro" id="IPR036640">
    <property type="entry name" value="ABC1_TM_sf"/>
</dbReference>
<evidence type="ECO:0000256" key="7">
    <source>
        <dbReference type="ARBA" id="ARBA00022840"/>
    </source>
</evidence>
<evidence type="ECO:0000256" key="2">
    <source>
        <dbReference type="ARBA" id="ARBA00022448"/>
    </source>
</evidence>
<feature type="domain" description="ABC transporter" evidence="11">
    <location>
        <begin position="356"/>
        <end position="590"/>
    </location>
</feature>
<keyword evidence="4" id="KW-0997">Cell inner membrane</keyword>
<comment type="subcellular location">
    <subcellularLocation>
        <location evidence="1">Cell membrane</location>
        <topology evidence="1">Multi-pass membrane protein</topology>
    </subcellularLocation>
</comment>
<evidence type="ECO:0000256" key="5">
    <source>
        <dbReference type="ARBA" id="ARBA00022692"/>
    </source>
</evidence>
<dbReference type="SMART" id="SM00382">
    <property type="entry name" value="AAA"/>
    <property type="match status" value="1"/>
</dbReference>
<comment type="caution">
    <text evidence="13">The sequence shown here is derived from an EMBL/GenBank/DDBJ whole genome shotgun (WGS) entry which is preliminary data.</text>
</comment>
<dbReference type="PANTHER" id="PTHR43394">
    <property type="entry name" value="ATP-DEPENDENT PERMEASE MDL1, MITOCHONDRIAL"/>
    <property type="match status" value="1"/>
</dbReference>
<accession>A0AB73G2F5</accession>
<sequence length="610" mass="66988">MFKRLSPFHRIVVGHLLAARVQLALGLFCLAGSSAMALLEPWPLKIVVDYLLLDKPLPHRFAFLSGLLRGDPVTALAVLGAALVVIVMGTGSFAYGQQFITFRIGYQLIYKLRSEVFDHLQRLPLSYHSKTRAGELMNKLTQDTTALRDMYTDYLLSLVSNVLTVAGMMGVMLMLDWRLALVVLTTFPLLSTTLFYVQRRVKVAMRKQRSREGNLASRLGEMLGAVPLVQAFGRERHERARFDEESAKFTEEGIRAIRIERAGARLVNVITAAGSAAVLVFGGMQALRGRMTPGDLLVFLTYVQHMYKPVRTMARLSARVAKASASIERINEVLETVPDIQDAADAIEARGLQGDIRFEAVSFVYEPGKPVLDKVSFHIPAGRRVALVGASGAGKSTIANLLVRLCDVTEGRILVDGVDVRRYTRESLRRAVGVVFQDSLLFGTTIRENIAYGKADATDEEIEEAVRQAHAEQIITALPNGYDELLGEGGATLSGGQRQRLCLARALVRQPAILVLDEPTSSVDTESEALIRETLQRSHAGKTLILVAHTLYTVRDADLILVLQGGRIVEQGTHEELVSRGGQYCELFQIPGLQKTAVQPGGIQPCDSSQ</sequence>
<dbReference type="Proteomes" id="UP000061665">
    <property type="component" value="Unassembled WGS sequence"/>
</dbReference>
<feature type="transmembrane region" description="Helical" evidence="10">
    <location>
        <begin position="266"/>
        <end position="287"/>
    </location>
</feature>
<dbReference type="PROSITE" id="PS00211">
    <property type="entry name" value="ABC_TRANSPORTER_1"/>
    <property type="match status" value="1"/>
</dbReference>
<dbReference type="Gene3D" id="3.40.50.300">
    <property type="entry name" value="P-loop containing nucleotide triphosphate hydrolases"/>
    <property type="match status" value="1"/>
</dbReference>
<evidence type="ECO:0000256" key="6">
    <source>
        <dbReference type="ARBA" id="ARBA00022741"/>
    </source>
</evidence>
<dbReference type="InterPro" id="IPR003593">
    <property type="entry name" value="AAA+_ATPase"/>
</dbReference>
<dbReference type="SUPFAM" id="SSF52540">
    <property type="entry name" value="P-loop containing nucleoside triphosphate hydrolases"/>
    <property type="match status" value="1"/>
</dbReference>
<gene>
    <name evidence="13" type="ORF">WJ53_33585</name>
</gene>
<evidence type="ECO:0000256" key="10">
    <source>
        <dbReference type="SAM" id="Phobius"/>
    </source>
</evidence>
<dbReference type="PROSITE" id="PS50929">
    <property type="entry name" value="ABC_TM1F"/>
    <property type="match status" value="1"/>
</dbReference>
<dbReference type="Pfam" id="PF00664">
    <property type="entry name" value="ABC_membrane"/>
    <property type="match status" value="1"/>
</dbReference>
<dbReference type="SUPFAM" id="SSF90123">
    <property type="entry name" value="ABC transporter transmembrane region"/>
    <property type="match status" value="1"/>
</dbReference>
<dbReference type="Pfam" id="PF00005">
    <property type="entry name" value="ABC_tran"/>
    <property type="match status" value="1"/>
</dbReference>
<evidence type="ECO:0000259" key="11">
    <source>
        <dbReference type="PROSITE" id="PS50893"/>
    </source>
</evidence>
<dbReference type="GO" id="GO:0005886">
    <property type="term" value="C:plasma membrane"/>
    <property type="evidence" value="ECO:0007669"/>
    <property type="project" value="UniProtKB-SubCell"/>
</dbReference>
<dbReference type="AlphaFoldDB" id="A0AB73G2F5"/>
<dbReference type="InterPro" id="IPR027417">
    <property type="entry name" value="P-loop_NTPase"/>
</dbReference>
<keyword evidence="9 10" id="KW-0472">Membrane</keyword>
<feature type="transmembrane region" description="Helical" evidence="10">
    <location>
        <begin position="73"/>
        <end position="95"/>
    </location>
</feature>
<keyword evidence="7" id="KW-0067">ATP-binding</keyword>
<proteinExistence type="predicted"/>
<dbReference type="FunFam" id="3.40.50.300:FF:000287">
    <property type="entry name" value="Multidrug ABC transporter ATP-binding protein"/>
    <property type="match status" value="1"/>
</dbReference>
<keyword evidence="8 10" id="KW-1133">Transmembrane helix</keyword>
<dbReference type="GO" id="GO:0005524">
    <property type="term" value="F:ATP binding"/>
    <property type="evidence" value="ECO:0007669"/>
    <property type="project" value="UniProtKB-KW"/>
</dbReference>
<dbReference type="InterPro" id="IPR039421">
    <property type="entry name" value="Type_1_exporter"/>
</dbReference>